<evidence type="ECO:0000256" key="1">
    <source>
        <dbReference type="SAM" id="Phobius"/>
    </source>
</evidence>
<comment type="caution">
    <text evidence="2">The sequence shown here is derived from an EMBL/GenBank/DDBJ whole genome shotgun (WGS) entry which is preliminary data.</text>
</comment>
<keyword evidence="1" id="KW-0472">Membrane</keyword>
<feature type="transmembrane region" description="Helical" evidence="1">
    <location>
        <begin position="16"/>
        <end position="37"/>
    </location>
</feature>
<keyword evidence="1" id="KW-0812">Transmembrane</keyword>
<dbReference type="AlphaFoldDB" id="X1E4F9"/>
<keyword evidence="1" id="KW-1133">Transmembrane helix</keyword>
<protein>
    <submittedName>
        <fullName evidence="2">Uncharacterized protein</fullName>
    </submittedName>
</protein>
<sequence length="56" mass="6231">MGFDFSAMGAAFSNPLVIGFLVIIFSILLLGFGYFIVKNVRGGFGRLTRPKDQFQR</sequence>
<reference evidence="2" key="1">
    <citation type="journal article" date="2014" name="Front. Microbiol.">
        <title>High frequency of phylogenetically diverse reductive dehalogenase-homologous genes in deep subseafloor sedimentary metagenomes.</title>
        <authorList>
            <person name="Kawai M."/>
            <person name="Futagami T."/>
            <person name="Toyoda A."/>
            <person name="Takaki Y."/>
            <person name="Nishi S."/>
            <person name="Hori S."/>
            <person name="Arai W."/>
            <person name="Tsubouchi T."/>
            <person name="Morono Y."/>
            <person name="Uchiyama I."/>
            <person name="Ito T."/>
            <person name="Fujiyama A."/>
            <person name="Inagaki F."/>
            <person name="Takami H."/>
        </authorList>
    </citation>
    <scope>NUCLEOTIDE SEQUENCE</scope>
    <source>
        <strain evidence="2">Expedition CK06-06</strain>
    </source>
</reference>
<accession>X1E4F9</accession>
<feature type="non-terminal residue" evidence="2">
    <location>
        <position position="56"/>
    </location>
</feature>
<proteinExistence type="predicted"/>
<name>X1E4F9_9ZZZZ</name>
<organism evidence="2">
    <name type="scientific">marine sediment metagenome</name>
    <dbReference type="NCBI Taxonomy" id="412755"/>
    <lineage>
        <taxon>unclassified sequences</taxon>
        <taxon>metagenomes</taxon>
        <taxon>ecological metagenomes</taxon>
    </lineage>
</organism>
<dbReference type="EMBL" id="BART01035204">
    <property type="protein sequence ID" value="GAH12069.1"/>
    <property type="molecule type" value="Genomic_DNA"/>
</dbReference>
<gene>
    <name evidence="2" type="ORF">S01H4_59893</name>
</gene>
<evidence type="ECO:0000313" key="2">
    <source>
        <dbReference type="EMBL" id="GAH12069.1"/>
    </source>
</evidence>